<reference evidence="1" key="2">
    <citation type="journal article" date="2022" name="New Phytol.">
        <title>Evolutionary transition to the ectomycorrhizal habit in the genomes of a hyperdiverse lineage of mushroom-forming fungi.</title>
        <authorList>
            <person name="Looney B."/>
            <person name="Miyauchi S."/>
            <person name="Morin E."/>
            <person name="Drula E."/>
            <person name="Courty P.E."/>
            <person name="Kohler A."/>
            <person name="Kuo A."/>
            <person name="LaButti K."/>
            <person name="Pangilinan J."/>
            <person name="Lipzen A."/>
            <person name="Riley R."/>
            <person name="Andreopoulos W."/>
            <person name="He G."/>
            <person name="Johnson J."/>
            <person name="Nolan M."/>
            <person name="Tritt A."/>
            <person name="Barry K.W."/>
            <person name="Grigoriev I.V."/>
            <person name="Nagy L.G."/>
            <person name="Hibbett D."/>
            <person name="Henrissat B."/>
            <person name="Matheny P.B."/>
            <person name="Labbe J."/>
            <person name="Martin F.M."/>
        </authorList>
    </citation>
    <scope>NUCLEOTIDE SEQUENCE</scope>
    <source>
        <strain evidence="1">EC-137</strain>
    </source>
</reference>
<keyword evidence="2" id="KW-1185">Reference proteome</keyword>
<dbReference type="EMBL" id="MU273475">
    <property type="protein sequence ID" value="KAI0036125.1"/>
    <property type="molecule type" value="Genomic_DNA"/>
</dbReference>
<protein>
    <submittedName>
        <fullName evidence="1">Uncharacterized protein</fullName>
    </submittedName>
</protein>
<gene>
    <name evidence="1" type="ORF">K488DRAFT_41770</name>
</gene>
<name>A0ACB8QWY0_9AGAM</name>
<evidence type="ECO:0000313" key="1">
    <source>
        <dbReference type="EMBL" id="KAI0036125.1"/>
    </source>
</evidence>
<sequence length="2080" mass="225358">MRARRNPSSSSQSLSPYDAVPPEPPHASANTAAFPRASSPSGLSGLFSKSARWFSRERGPRPRAPSNTSEPRSSTSSYIRKPKISQPTDPRPILASALSEPYFPLANPGASRSVLDLSRTAAPDGPDSPAARRRPAVPALGDLRALSRKPWSKSADDLSKLSASPPASPTARAIHDRVANYRNASSPSSARPGHAPQGSAPQQVLFPALSPPGSPALDPHALLLPALHSPQHVHARSHSFGPRAKVPSRLGPVSPVRKPSSDDEPPVPPIPTAASAQGPSVAPAAPPPPPQPPQRFAGRGAFPFTFGAGPRAAEDPALLPPPTIVEPPLLAPAVPAADGEERVEGELEGFVSRATDFAGAGGGKAWKPFKAVLRGSKLQLYKPPGDRAAAAVRELFPVGPVGIEEEEEEEGEEGAGGMAVVVEGEGGGTGREREKGDAKARRKRTFWGRGTHPDLVCAADGSVEAGTLDALTHEAVFRTTLPDGASQSFAQAVLCALPHVAGRARFEAEFVRVAGALVSGAAEERKEDERARARWLVGVYERYHGEPADAQAWDAFVTETLPPPPVPDAIAPSKQNESIPQPSSATRALFADTPVLNSGSPDLKIGMPRALAPLVIPDAPPSPITALKSTPSPITAQKSAPSPVLLRPSVSARPGTAQLWTAVEREGFTKRVLLCLPPSDIAVSLRAFHTSLLPAPAHAPFAPFATTTTTTTTTTTPTSSTTSWPAPFVGSDAHPHWLTKLVLLHVFVPDAAHDGPSSRTYARAEVLGAWVRVGECARAAGDVCTWEAVRAALCARPVARLEKTWRRVDPAAVAVVERWVAREEEGLGGGEEMCVPWGADVCERVAEELRRAKGGEEGEEEVWRCVRLEAARDAFDVFRRDVEACRRRAEAGGRAREEECEAVERLAGVWADLYAAGGGAGNIASQFIHVDQFMSLSVAAETRRGGQYEPLFWASAAVGAGNPSGPSAASLLPLLFPEHLPTIALVDRAALVRARLDSGPPQLDLQRLRRREEGAGPRFADGLQALDFGGTVVPLFDGELLLLVQPETAPSRPSSRPTSSLEHGAGSELHRSVSRTPSIRVRPGASVERKQSLARRNSLPSLSQRTSLVIPEHEPAERPVRVVVQAGTLDRLVDVLAHGLPGVSVSIADDNGEMPLRERRTRELRLDGGEFAGVWWRVFRSFVSPLVFFELLRKRHVSAVPATPLADDLVTIANKRTEILEVLRAWLQNGGAQDALNDGALFAAFNAFVRPGPDHAPPQPSSPDMSKQPVSEAWAALAACRAALERAFREQTRRPADRTVCVVDVDVEQTEDEGPVDVPSLDNISPKELVDRIDAMALAAMRNVSEEDLFITADLLEVQSADRLGWFLPWEPSGTPEDVEIQNIYTHLREVAPTSFAALGHDELYRLFPPAIRSSLRAHHVLRRWLVAQLVAPRLGALARAARMEMLLRALEVCRARSETEAGPDGECRCVRSFAEHVILASIVSPESRAYVRPWMSVAAARGVSGESVAALLARSTGALSGVPLTTDLGWLIERMLEVLSLPDTFNSATDMGRVINFDKRRHLCSLVVEPDYHVRARSRHRRHVSQTDLERLNLIERTYDDAPLDMRAIRDEAARESAAAPPTHNRRAARPFQKLILAQLEKNKRDRALRERITRERKQEQLRADRREDYHARAMGGGGGGAPGRRAYTPAQRMQRSKKGGSVAFLQQLIRPISSAFSLDSVPAVAVSAAELDFTPSGKPALSLSVADAHVAPFGGAERAYAFRLDTEDGGHYLLQAPTRAEMNKWIQTLRHVAKAAAQRRLTYLGNSPKSRLEDHMHDRPAAGSQDPNAVFGVDLEILLGREREATGGELPAGAVPSFLERCLQEVEMRGLGEVGIYRIAGATSELNSLRDQANRGARIWPVTPSTDIHAVCDMVKTWFRVLPEPVFPSYSYQDIIAAMKIESFEERIARVRVVVQALPRHNFDLLKRIIEHLDKVTDYEEQNQMTPDALAIVFSPNLLRAPDNNFLMIMANMPHTNKLVKTLISNFHTIFDADFDAEAEEEEEEEEDVFEQPIPEEDEDPTTASDIGSLPNPYSTGH</sequence>
<comment type="caution">
    <text evidence="1">The sequence shown here is derived from an EMBL/GenBank/DDBJ whole genome shotgun (WGS) entry which is preliminary data.</text>
</comment>
<evidence type="ECO:0000313" key="2">
    <source>
        <dbReference type="Proteomes" id="UP000814128"/>
    </source>
</evidence>
<dbReference type="Proteomes" id="UP000814128">
    <property type="component" value="Unassembled WGS sequence"/>
</dbReference>
<accession>A0ACB8QWY0</accession>
<proteinExistence type="predicted"/>
<organism evidence="1 2">
    <name type="scientific">Vararia minispora EC-137</name>
    <dbReference type="NCBI Taxonomy" id="1314806"/>
    <lineage>
        <taxon>Eukaryota</taxon>
        <taxon>Fungi</taxon>
        <taxon>Dikarya</taxon>
        <taxon>Basidiomycota</taxon>
        <taxon>Agaricomycotina</taxon>
        <taxon>Agaricomycetes</taxon>
        <taxon>Russulales</taxon>
        <taxon>Lachnocladiaceae</taxon>
        <taxon>Vararia</taxon>
    </lineage>
</organism>
<reference evidence="1" key="1">
    <citation type="submission" date="2021-02" db="EMBL/GenBank/DDBJ databases">
        <authorList>
            <consortium name="DOE Joint Genome Institute"/>
            <person name="Ahrendt S."/>
            <person name="Looney B.P."/>
            <person name="Miyauchi S."/>
            <person name="Morin E."/>
            <person name="Drula E."/>
            <person name="Courty P.E."/>
            <person name="Chicoki N."/>
            <person name="Fauchery L."/>
            <person name="Kohler A."/>
            <person name="Kuo A."/>
            <person name="Labutti K."/>
            <person name="Pangilinan J."/>
            <person name="Lipzen A."/>
            <person name="Riley R."/>
            <person name="Andreopoulos W."/>
            <person name="He G."/>
            <person name="Johnson J."/>
            <person name="Barry K.W."/>
            <person name="Grigoriev I.V."/>
            <person name="Nagy L."/>
            <person name="Hibbett D."/>
            <person name="Henrissat B."/>
            <person name="Matheny P.B."/>
            <person name="Labbe J."/>
            <person name="Martin F."/>
        </authorList>
    </citation>
    <scope>NUCLEOTIDE SEQUENCE</scope>
    <source>
        <strain evidence="1">EC-137</strain>
    </source>
</reference>